<dbReference type="EMBL" id="UYSG01007104">
    <property type="protein sequence ID" value="VDL59043.1"/>
    <property type="molecule type" value="Genomic_DNA"/>
</dbReference>
<dbReference type="WBParaSite" id="HDID_0000672501-mRNA-1">
    <property type="protein sequence ID" value="HDID_0000672501-mRNA-1"/>
    <property type="gene ID" value="HDID_0000672501"/>
</dbReference>
<dbReference type="EMBL" id="UYSG01007083">
    <property type="protein sequence ID" value="VDL59041.1"/>
    <property type="molecule type" value="Genomic_DNA"/>
</dbReference>
<reference evidence="5 6" key="1">
    <citation type="submission" date="2017-02" db="UniProtKB">
        <authorList>
            <consortium name="WormBaseParasite"/>
        </authorList>
    </citation>
    <scope>IDENTIFICATION</scope>
</reference>
<sequence length="61" mass="7356">MQFYDEVHIKQLGHDYPRFLAFMRQVELRREYGRQSLCDLLIRPVQRLPSILLLMQGLLLP</sequence>
<dbReference type="GO" id="GO:0005938">
    <property type="term" value="C:cell cortex"/>
    <property type="evidence" value="ECO:0007669"/>
    <property type="project" value="TreeGrafter"/>
</dbReference>
<evidence type="ECO:0000313" key="2">
    <source>
        <dbReference type="EMBL" id="VDL59041.1"/>
    </source>
</evidence>
<dbReference type="SUPFAM" id="SSF48065">
    <property type="entry name" value="DBL homology domain (DH-domain)"/>
    <property type="match status" value="1"/>
</dbReference>
<dbReference type="GO" id="GO:2000431">
    <property type="term" value="P:regulation of cytokinesis, actomyosin contractile ring assembly"/>
    <property type="evidence" value="ECO:0007669"/>
    <property type="project" value="InterPro"/>
</dbReference>
<feature type="domain" description="DH" evidence="1">
    <location>
        <begin position="1"/>
        <end position="61"/>
    </location>
</feature>
<proteinExistence type="predicted"/>
<dbReference type="InterPro" id="IPR035899">
    <property type="entry name" value="DBL_dom_sf"/>
</dbReference>
<evidence type="ECO:0000313" key="4">
    <source>
        <dbReference type="Proteomes" id="UP000274504"/>
    </source>
</evidence>
<dbReference type="GO" id="GO:0000281">
    <property type="term" value="P:mitotic cytokinesis"/>
    <property type="evidence" value="ECO:0007669"/>
    <property type="project" value="TreeGrafter"/>
</dbReference>
<evidence type="ECO:0000313" key="6">
    <source>
        <dbReference type="WBParaSite" id="HDID_0000672701-mRNA-1"/>
    </source>
</evidence>
<dbReference type="OrthoDB" id="9997817at2759"/>
<dbReference type="PANTHER" id="PTHR16777">
    <property type="entry name" value="PROTEIN ECT2"/>
    <property type="match status" value="1"/>
</dbReference>
<dbReference type="Pfam" id="PF00621">
    <property type="entry name" value="RhoGEF"/>
    <property type="match status" value="1"/>
</dbReference>
<evidence type="ECO:0000313" key="5">
    <source>
        <dbReference type="WBParaSite" id="HDID_0000672501-mRNA-1"/>
    </source>
</evidence>
<dbReference type="GO" id="GO:0005634">
    <property type="term" value="C:nucleus"/>
    <property type="evidence" value="ECO:0007669"/>
    <property type="project" value="InterPro"/>
</dbReference>
<dbReference type="GO" id="GO:0007399">
    <property type="term" value="P:nervous system development"/>
    <property type="evidence" value="ECO:0007669"/>
    <property type="project" value="TreeGrafter"/>
</dbReference>
<dbReference type="Proteomes" id="UP000274504">
    <property type="component" value="Unassembled WGS sequence"/>
</dbReference>
<dbReference type="Gene3D" id="1.20.900.10">
    <property type="entry name" value="Dbl homology (DH) domain"/>
    <property type="match status" value="1"/>
</dbReference>
<evidence type="ECO:0000313" key="3">
    <source>
        <dbReference type="EMBL" id="VDL59043.1"/>
    </source>
</evidence>
<dbReference type="PANTHER" id="PTHR16777:SF2">
    <property type="entry name" value="PROTEIN ECT2"/>
    <property type="match status" value="1"/>
</dbReference>
<accession>A0A0R3SP62</accession>
<gene>
    <name evidence="2" type="ORF">HDID_LOCUS6723</name>
    <name evidence="3" type="ORF">HDID_LOCUS6725</name>
</gene>
<dbReference type="AlphaFoldDB" id="A0A0R3SP62"/>
<dbReference type="InterPro" id="IPR026817">
    <property type="entry name" value="Ect2"/>
</dbReference>
<name>A0A0R3SP62_HYMDI</name>
<reference evidence="2 4" key="2">
    <citation type="submission" date="2018-11" db="EMBL/GenBank/DDBJ databases">
        <authorList>
            <consortium name="Pathogen Informatics"/>
        </authorList>
    </citation>
    <scope>NUCLEOTIDE SEQUENCE [LARGE SCALE GENOMIC DNA]</scope>
</reference>
<dbReference type="GO" id="GO:0005085">
    <property type="term" value="F:guanyl-nucleotide exchange factor activity"/>
    <property type="evidence" value="ECO:0007669"/>
    <property type="project" value="InterPro"/>
</dbReference>
<organism evidence="6">
    <name type="scientific">Hymenolepis diminuta</name>
    <name type="common">Rat tapeworm</name>
    <dbReference type="NCBI Taxonomy" id="6216"/>
    <lineage>
        <taxon>Eukaryota</taxon>
        <taxon>Metazoa</taxon>
        <taxon>Spiralia</taxon>
        <taxon>Lophotrochozoa</taxon>
        <taxon>Platyhelminthes</taxon>
        <taxon>Cestoda</taxon>
        <taxon>Eucestoda</taxon>
        <taxon>Cyclophyllidea</taxon>
        <taxon>Hymenolepididae</taxon>
        <taxon>Hymenolepis</taxon>
    </lineage>
</organism>
<evidence type="ECO:0000259" key="1">
    <source>
        <dbReference type="PROSITE" id="PS50010"/>
    </source>
</evidence>
<dbReference type="InterPro" id="IPR000219">
    <property type="entry name" value="DH_dom"/>
</dbReference>
<dbReference type="GO" id="GO:0005096">
    <property type="term" value="F:GTPase activator activity"/>
    <property type="evidence" value="ECO:0007669"/>
    <property type="project" value="InterPro"/>
</dbReference>
<protein>
    <submittedName>
        <fullName evidence="5 6">DH domain-containing protein</fullName>
    </submittedName>
</protein>
<dbReference type="PROSITE" id="PS50010">
    <property type="entry name" value="DH_2"/>
    <property type="match status" value="1"/>
</dbReference>
<dbReference type="STRING" id="6216.A0A0R3SP62"/>
<dbReference type="WBParaSite" id="HDID_0000672701-mRNA-1">
    <property type="protein sequence ID" value="HDID_0000672701-mRNA-1"/>
    <property type="gene ID" value="HDID_0000672701"/>
</dbReference>